<name>E4UN67_ARTGP</name>
<feature type="domain" description="LYR motif-containing protein Cup1-like N-terminal" evidence="2">
    <location>
        <begin position="11"/>
        <end position="98"/>
    </location>
</feature>
<evidence type="ECO:0000313" key="4">
    <source>
        <dbReference type="Proteomes" id="UP000002669"/>
    </source>
</evidence>
<evidence type="ECO:0000313" key="3">
    <source>
        <dbReference type="EMBL" id="EFQ99528.1"/>
    </source>
</evidence>
<dbReference type="AlphaFoldDB" id="E4UN67"/>
<sequence>MASPIPWKSHYRSLLREASYLPDPVAKRYMAEYITSRYRKFTSPAQQKLMNADKIARLHTRVKKNLRLLQLANQGYTKSLERVLLISYGRIGRRKRILLRPFLESGAGSKTAFSQHWKPSELLLALLQSQSENSNIGAQKVKRPVRTTDLEPRIPEVNALARPLADIRKIHIRQKWYAHMLDKTFPPLPQHDWETLQRLVDGSEPWAPPIRRKGLGQATRADSSSDFEESYLSTEFLIKGATKDPTFAQYVRGRPHQITRRLMRHIWERVCALTPLIRWDSSKNKWWFSWGVRQAPAPIYRQVDPVKGMALFEGVHQKTGRIVMPRRQSNKPGDGDKTLREDGSKAPEPFPSTTSESGVLAYASNS</sequence>
<proteinExistence type="predicted"/>
<dbReference type="InParanoid" id="E4UN67"/>
<dbReference type="OrthoDB" id="5521299at2759"/>
<gene>
    <name evidence="3" type="ORF">MGYG_02540</name>
</gene>
<accession>E4UN67</accession>
<dbReference type="OMA" id="QWRHLFR"/>
<dbReference type="Proteomes" id="UP000002669">
    <property type="component" value="Unassembled WGS sequence"/>
</dbReference>
<dbReference type="HOGENOM" id="CLU_037437_1_0_1"/>
<dbReference type="eggNOG" id="ENOG502S9TZ">
    <property type="taxonomic scope" value="Eukaryota"/>
</dbReference>
<reference evidence="4" key="1">
    <citation type="journal article" date="2012" name="MBio">
        <title>Comparative genome analysis of Trichophyton rubrum and related dermatophytes reveals candidate genes involved in infection.</title>
        <authorList>
            <person name="Martinez D.A."/>
            <person name="Oliver B.G."/>
            <person name="Graeser Y."/>
            <person name="Goldberg J.M."/>
            <person name="Li W."/>
            <person name="Martinez-Rossi N.M."/>
            <person name="Monod M."/>
            <person name="Shelest E."/>
            <person name="Barton R.C."/>
            <person name="Birch E."/>
            <person name="Brakhage A.A."/>
            <person name="Chen Z."/>
            <person name="Gurr S.J."/>
            <person name="Heiman D."/>
            <person name="Heitman J."/>
            <person name="Kosti I."/>
            <person name="Rossi A."/>
            <person name="Saif S."/>
            <person name="Samalova M."/>
            <person name="Saunders C.W."/>
            <person name="Shea T."/>
            <person name="Summerbell R.C."/>
            <person name="Xu J."/>
            <person name="Young S."/>
            <person name="Zeng Q."/>
            <person name="Birren B.W."/>
            <person name="Cuomo C.A."/>
            <person name="White T.C."/>
        </authorList>
    </citation>
    <scope>NUCLEOTIDE SEQUENCE [LARGE SCALE GENOMIC DNA]</scope>
    <source>
        <strain evidence="4">ATCC MYA-4604 / CBS 118893</strain>
    </source>
</reference>
<evidence type="ECO:0000259" key="2">
    <source>
        <dbReference type="Pfam" id="PF20263"/>
    </source>
</evidence>
<feature type="compositionally biased region" description="Polar residues" evidence="1">
    <location>
        <begin position="351"/>
        <end position="366"/>
    </location>
</feature>
<dbReference type="VEuPathDB" id="FungiDB:MGYG_02540"/>
<dbReference type="CDD" id="cd20273">
    <property type="entry name" value="Complex1_LYR_unchar"/>
    <property type="match status" value="1"/>
</dbReference>
<dbReference type="InterPro" id="IPR046896">
    <property type="entry name" value="Cup1-like_N"/>
</dbReference>
<organism evidence="4">
    <name type="scientific">Arthroderma gypseum (strain ATCC MYA-4604 / CBS 118893)</name>
    <name type="common">Microsporum gypseum</name>
    <dbReference type="NCBI Taxonomy" id="535722"/>
    <lineage>
        <taxon>Eukaryota</taxon>
        <taxon>Fungi</taxon>
        <taxon>Dikarya</taxon>
        <taxon>Ascomycota</taxon>
        <taxon>Pezizomycotina</taxon>
        <taxon>Eurotiomycetes</taxon>
        <taxon>Eurotiomycetidae</taxon>
        <taxon>Onygenales</taxon>
        <taxon>Arthrodermataceae</taxon>
        <taxon>Nannizzia</taxon>
    </lineage>
</organism>
<protein>
    <recommendedName>
        <fullName evidence="2">LYR motif-containing protein Cup1-like N-terminal domain-containing protein</fullName>
    </recommendedName>
</protein>
<feature type="compositionally biased region" description="Basic and acidic residues" evidence="1">
    <location>
        <begin position="333"/>
        <end position="345"/>
    </location>
</feature>
<dbReference type="RefSeq" id="XP_003175011.1">
    <property type="nucleotide sequence ID" value="XM_003174963.1"/>
</dbReference>
<evidence type="ECO:0000256" key="1">
    <source>
        <dbReference type="SAM" id="MobiDB-lite"/>
    </source>
</evidence>
<dbReference type="GeneID" id="10030314"/>
<keyword evidence="4" id="KW-1185">Reference proteome</keyword>
<dbReference type="Pfam" id="PF20263">
    <property type="entry name" value="LYRM2-like"/>
    <property type="match status" value="1"/>
</dbReference>
<feature type="region of interest" description="Disordered" evidence="1">
    <location>
        <begin position="324"/>
        <end position="366"/>
    </location>
</feature>
<dbReference type="EMBL" id="DS989823">
    <property type="protein sequence ID" value="EFQ99528.1"/>
    <property type="molecule type" value="Genomic_DNA"/>
</dbReference>